<dbReference type="CDD" id="cd07185">
    <property type="entry name" value="OmpA_C-like"/>
    <property type="match status" value="1"/>
</dbReference>
<dbReference type="GO" id="GO:0005524">
    <property type="term" value="F:ATP binding"/>
    <property type="evidence" value="ECO:0007669"/>
    <property type="project" value="UniProtKB-KW"/>
</dbReference>
<feature type="transmembrane region" description="Helical" evidence="11">
    <location>
        <begin position="788"/>
        <end position="806"/>
    </location>
</feature>
<feature type="transmembrane region" description="Helical" evidence="11">
    <location>
        <begin position="826"/>
        <end position="845"/>
    </location>
</feature>
<dbReference type="InterPro" id="IPR059000">
    <property type="entry name" value="ATPase_P-type_domA"/>
</dbReference>
<evidence type="ECO:0000256" key="3">
    <source>
        <dbReference type="ARBA" id="ARBA00022692"/>
    </source>
</evidence>
<feature type="transmembrane region" description="Helical" evidence="11">
    <location>
        <begin position="760"/>
        <end position="782"/>
    </location>
</feature>
<dbReference type="Pfam" id="PF00690">
    <property type="entry name" value="Cation_ATPase_N"/>
    <property type="match status" value="1"/>
</dbReference>
<dbReference type="KEGG" id="tsy:THSYN_26480"/>
<protein>
    <submittedName>
        <fullName evidence="13">Metal-transporting ATPase</fullName>
    </submittedName>
</protein>
<evidence type="ECO:0000256" key="11">
    <source>
        <dbReference type="SAM" id="Phobius"/>
    </source>
</evidence>
<evidence type="ECO:0000313" key="13">
    <source>
        <dbReference type="EMBL" id="AUB84132.1"/>
    </source>
</evidence>
<dbReference type="PROSITE" id="PS51123">
    <property type="entry name" value="OMPA_2"/>
    <property type="match status" value="1"/>
</dbReference>
<accession>A0A2K8UF06</accession>
<dbReference type="PANTHER" id="PTHR42861">
    <property type="entry name" value="CALCIUM-TRANSPORTING ATPASE"/>
    <property type="match status" value="1"/>
</dbReference>
<dbReference type="SUPFAM" id="SSF81653">
    <property type="entry name" value="Calcium ATPase, transduction domain A"/>
    <property type="match status" value="1"/>
</dbReference>
<dbReference type="Proteomes" id="UP000232638">
    <property type="component" value="Chromosome"/>
</dbReference>
<dbReference type="NCBIfam" id="TIGR01494">
    <property type="entry name" value="ATPase_P-type"/>
    <property type="match status" value="2"/>
</dbReference>
<evidence type="ECO:0000259" key="12">
    <source>
        <dbReference type="PROSITE" id="PS51123"/>
    </source>
</evidence>
<evidence type="ECO:0000256" key="2">
    <source>
        <dbReference type="ARBA" id="ARBA00005675"/>
    </source>
</evidence>
<dbReference type="SFLD" id="SFLDF00027">
    <property type="entry name" value="p-type_atpase"/>
    <property type="match status" value="1"/>
</dbReference>
<evidence type="ECO:0000256" key="7">
    <source>
        <dbReference type="ARBA" id="ARBA00022989"/>
    </source>
</evidence>
<feature type="transmembrane region" description="Helical" evidence="11">
    <location>
        <begin position="61"/>
        <end position="79"/>
    </location>
</feature>
<feature type="region of interest" description="Disordered" evidence="10">
    <location>
        <begin position="1012"/>
        <end position="1034"/>
    </location>
</feature>
<dbReference type="PROSITE" id="PS00154">
    <property type="entry name" value="ATPASE_E1_E2"/>
    <property type="match status" value="1"/>
</dbReference>
<evidence type="ECO:0000256" key="5">
    <source>
        <dbReference type="ARBA" id="ARBA00022840"/>
    </source>
</evidence>
<gene>
    <name evidence="13" type="ORF">THSYN_26480</name>
</gene>
<keyword evidence="5" id="KW-0067">ATP-binding</keyword>
<dbReference type="InterPro" id="IPR006664">
    <property type="entry name" value="OMP_bac"/>
</dbReference>
<feature type="compositionally biased region" description="Low complexity" evidence="10">
    <location>
        <begin position="1012"/>
        <end position="1033"/>
    </location>
</feature>
<dbReference type="SFLD" id="SFLDS00003">
    <property type="entry name" value="Haloacid_Dehalogenase"/>
    <property type="match status" value="1"/>
</dbReference>
<dbReference type="InterPro" id="IPR036737">
    <property type="entry name" value="OmpA-like_sf"/>
</dbReference>
<dbReference type="FunFam" id="3.40.50.1000:FF:000001">
    <property type="entry name" value="Phospholipid-transporting ATPase IC"/>
    <property type="match status" value="1"/>
</dbReference>
<dbReference type="SUPFAM" id="SSF81660">
    <property type="entry name" value="Metal cation-transporting ATPase, ATP-binding domain N"/>
    <property type="match status" value="1"/>
</dbReference>
<dbReference type="SUPFAM" id="SSF81665">
    <property type="entry name" value="Calcium ATPase, transmembrane domain M"/>
    <property type="match status" value="1"/>
</dbReference>
<dbReference type="InterPro" id="IPR006068">
    <property type="entry name" value="ATPase_P-typ_cation-transptr_C"/>
</dbReference>
<dbReference type="InterPro" id="IPR023214">
    <property type="entry name" value="HAD_sf"/>
</dbReference>
<dbReference type="InterPro" id="IPR018303">
    <property type="entry name" value="ATPase_P-typ_P_site"/>
</dbReference>
<keyword evidence="4" id="KW-0547">Nucleotide-binding</keyword>
<organism evidence="13 14">
    <name type="scientific">Candidatus Thiodictyon syntrophicum</name>
    <dbReference type="NCBI Taxonomy" id="1166950"/>
    <lineage>
        <taxon>Bacteria</taxon>
        <taxon>Pseudomonadati</taxon>
        <taxon>Pseudomonadota</taxon>
        <taxon>Gammaproteobacteria</taxon>
        <taxon>Chromatiales</taxon>
        <taxon>Chromatiaceae</taxon>
        <taxon>Thiodictyon</taxon>
    </lineage>
</organism>
<dbReference type="SFLD" id="SFLDG00002">
    <property type="entry name" value="C1.7:_P-type_atpase_like"/>
    <property type="match status" value="1"/>
</dbReference>
<dbReference type="Gene3D" id="2.70.150.10">
    <property type="entry name" value="Calcium-transporting ATPase, cytoplasmic transduction domain A"/>
    <property type="match status" value="1"/>
</dbReference>
<keyword evidence="6" id="KW-1278">Translocase</keyword>
<dbReference type="InterPro" id="IPR001757">
    <property type="entry name" value="P_typ_ATPase"/>
</dbReference>
<dbReference type="InterPro" id="IPR006665">
    <property type="entry name" value="OmpA-like"/>
</dbReference>
<name>A0A2K8UF06_9GAMM</name>
<dbReference type="SMART" id="SM00831">
    <property type="entry name" value="Cation_ATPase_N"/>
    <property type="match status" value="1"/>
</dbReference>
<comment type="similarity">
    <text evidence="2">Belongs to the cation transport ATPase (P-type) (TC 3.A.3) family. Type IIA subfamily.</text>
</comment>
<dbReference type="EMBL" id="CP020370">
    <property type="protein sequence ID" value="AUB84132.1"/>
    <property type="molecule type" value="Genomic_DNA"/>
</dbReference>
<reference evidence="13 14" key="1">
    <citation type="submission" date="2017-03" db="EMBL/GenBank/DDBJ databases">
        <title>Complete genome sequence of Candidatus 'Thiodictyon syntrophicum' sp. nov. strain Cad16T, a photolithoautotroph purple sulfur bacterium isolated from an alpine meromictic lake.</title>
        <authorList>
            <person name="Luedin S.M."/>
            <person name="Pothier J.F."/>
            <person name="Danza F."/>
            <person name="Storelli N."/>
            <person name="Wittwer M."/>
            <person name="Tonolla M."/>
        </authorList>
    </citation>
    <scope>NUCLEOTIDE SEQUENCE [LARGE SCALE GENOMIC DNA]</scope>
    <source>
        <strain evidence="13 14">Cad16T</strain>
    </source>
</reference>
<dbReference type="SUPFAM" id="SSF103088">
    <property type="entry name" value="OmpA-like"/>
    <property type="match status" value="1"/>
</dbReference>
<feature type="transmembrane region" description="Helical" evidence="11">
    <location>
        <begin position="278"/>
        <end position="300"/>
    </location>
</feature>
<dbReference type="Gene3D" id="1.20.1110.10">
    <property type="entry name" value="Calcium-transporting ATPase, transmembrane domain"/>
    <property type="match status" value="1"/>
</dbReference>
<dbReference type="Gene3D" id="3.40.1110.10">
    <property type="entry name" value="Calcium-transporting ATPase, cytoplasmic domain N"/>
    <property type="match status" value="1"/>
</dbReference>
<evidence type="ECO:0000256" key="6">
    <source>
        <dbReference type="ARBA" id="ARBA00022967"/>
    </source>
</evidence>
<dbReference type="InterPro" id="IPR008250">
    <property type="entry name" value="ATPase_P-typ_transduc_dom_A_sf"/>
</dbReference>
<proteinExistence type="inferred from homology"/>
<dbReference type="Gene3D" id="3.40.50.1000">
    <property type="entry name" value="HAD superfamily/HAD-like"/>
    <property type="match status" value="1"/>
</dbReference>
<evidence type="ECO:0000256" key="4">
    <source>
        <dbReference type="ARBA" id="ARBA00022741"/>
    </source>
</evidence>
<dbReference type="InterPro" id="IPR023298">
    <property type="entry name" value="ATPase_P-typ_TM_dom_sf"/>
</dbReference>
<feature type="transmembrane region" description="Helical" evidence="11">
    <location>
        <begin position="249"/>
        <end position="266"/>
    </location>
</feature>
<evidence type="ECO:0000256" key="10">
    <source>
        <dbReference type="SAM" id="MobiDB-lite"/>
    </source>
</evidence>
<dbReference type="Pfam" id="PF13246">
    <property type="entry name" value="Cation_ATPase"/>
    <property type="match status" value="1"/>
</dbReference>
<dbReference type="Pfam" id="PF00691">
    <property type="entry name" value="OmpA"/>
    <property type="match status" value="1"/>
</dbReference>
<feature type="transmembrane region" description="Helical" evidence="11">
    <location>
        <begin position="922"/>
        <end position="942"/>
    </location>
</feature>
<dbReference type="PRINTS" id="PR00119">
    <property type="entry name" value="CATATPASE"/>
</dbReference>
<feature type="domain" description="OmpA-like" evidence="12">
    <location>
        <begin position="1053"/>
        <end position="1170"/>
    </location>
</feature>
<dbReference type="PRINTS" id="PR01021">
    <property type="entry name" value="OMPADOMAIN"/>
</dbReference>
<dbReference type="GO" id="GO:0015662">
    <property type="term" value="F:P-type ion transporter activity"/>
    <property type="evidence" value="ECO:0007669"/>
    <property type="project" value="UniProtKB-ARBA"/>
</dbReference>
<dbReference type="Gene3D" id="3.30.1330.60">
    <property type="entry name" value="OmpA-like domain"/>
    <property type="match status" value="1"/>
</dbReference>
<dbReference type="PRINTS" id="PR00120">
    <property type="entry name" value="HATPASE"/>
</dbReference>
<comment type="subcellular location">
    <subcellularLocation>
        <location evidence="1">Membrane</location>
        <topology evidence="1">Multi-pass membrane protein</topology>
    </subcellularLocation>
</comment>
<dbReference type="GO" id="GO:0016020">
    <property type="term" value="C:membrane"/>
    <property type="evidence" value="ECO:0007669"/>
    <property type="project" value="UniProtKB-SubCell"/>
</dbReference>
<dbReference type="Pfam" id="PF00689">
    <property type="entry name" value="Cation_ATPase_C"/>
    <property type="match status" value="1"/>
</dbReference>
<keyword evidence="3 11" id="KW-0812">Transmembrane</keyword>
<evidence type="ECO:0000313" key="14">
    <source>
        <dbReference type="Proteomes" id="UP000232638"/>
    </source>
</evidence>
<dbReference type="InterPro" id="IPR044492">
    <property type="entry name" value="P_typ_ATPase_HD_dom"/>
</dbReference>
<sequence>MGPDDNAWHTRDGAEAARTLGVDPATGLTGAQVGERLARHGENRLAERPPRSKWLLLADQFKGLLILVLLGAAVLAGSVGDLKDAVVILVVVVLNALLGFWQEHRAEATLAALKKMLAPSARVRRDGGVHEVAAATLVPGDLVLLEAGDRIPADGRLLVAHNGEIDESTLTGESQPVAKDAQARVQAVGPLAERLNMAYMNTVVTRGRLELLVTATGMATEMGRLTGMLEVEPGPTPLQVQLDGLGRRLALIAGVVVALILILGLLRGQPWIETLLTSIALAVAAIPEGLPAVVTVTLALGMQRMAGQRAIVKRLAAVETLGCTSVICSDKTGTLTLNQMTARAAFYRGRRLAVSGEGYTALGTITARDGAPAGDLADLLLPAALCNESRIRDGALIGDPTEGALLALAAKGGVDAGALAGQWPRIAEVPFDSAHKFMATFHRDGDLVRVYVKGAPDVLLGRSTAWLGPQGPLDLDQEARARLTAENESLAAQAMRVLAVAGKDLPAAGFDPAGDLMALCDDLVLHGLVGILDPPRPEARDAIALCRRAGIQVKMITGDHRLTAAAIARDLGLAGEVLDGNDLDGLSEAALDARIDQVAVFARVAPEHKVRIVRQLKAHGHVVAMTGDGVNDAPALKTADIGVAMGITGTEVTKEAATLILTDDNFSTIVGAVREGRTIYDNLVKFVRFQLSTNMGAIQTVLGASLLGWATPFTAVQILWINIIMDGPPAMTLGLEPADPRAMDRPPRPTDARILTAERLGLLVFYGTIMAVGTLALFRYAQPQGQDYALTLAFTTFVLFQFFNVFNARTEHGSAFNPGFLRNRWLWLALATVLVLQVLVVHWGPAQAVFRTTDLSLADWGLALSVASSVLLLDELRKLALSPRVRAVWAGWTGGVGAGVGAGRQSADDSGDAGRRNTSFKVLAWALALVAIPILLYGWYAARSSAPPGARPADSDQAAVAVPGRRDVAPRPAVGSAPDPAAAVLGAQERAALEREIAAARARIATLEAILDPGRGPRQPAAPADPQAQVDAPARPPGLLDRFVALGGRETPRGLGLILSNDELKFPTGKADLPPGELKVLDGLAALLVQHPGLDLRIEGHTDAGGRAEANLVVSQARADTLRQALIARGVAAACVQAIGLGETRPIGAAPAGTANRRDRRMEIYLIEKAE</sequence>
<feature type="transmembrane region" description="Helical" evidence="11">
    <location>
        <begin position="85"/>
        <end position="101"/>
    </location>
</feature>
<dbReference type="AlphaFoldDB" id="A0A2K8UF06"/>
<dbReference type="InterPro" id="IPR023299">
    <property type="entry name" value="ATPase_P-typ_cyto_dom_N"/>
</dbReference>
<keyword evidence="14" id="KW-1185">Reference proteome</keyword>
<dbReference type="InterPro" id="IPR036412">
    <property type="entry name" value="HAD-like_sf"/>
</dbReference>
<dbReference type="GO" id="GO:0016887">
    <property type="term" value="F:ATP hydrolysis activity"/>
    <property type="evidence" value="ECO:0007669"/>
    <property type="project" value="InterPro"/>
</dbReference>
<evidence type="ECO:0000256" key="9">
    <source>
        <dbReference type="PROSITE-ProRule" id="PRU00473"/>
    </source>
</evidence>
<dbReference type="Pfam" id="PF00122">
    <property type="entry name" value="E1-E2_ATPase"/>
    <property type="match status" value="1"/>
</dbReference>
<dbReference type="SUPFAM" id="SSF56784">
    <property type="entry name" value="HAD-like"/>
    <property type="match status" value="1"/>
</dbReference>
<dbReference type="FunFam" id="3.40.50.1000:FF:000028">
    <property type="entry name" value="Calcium-transporting P-type ATPase, putative"/>
    <property type="match status" value="1"/>
</dbReference>
<keyword evidence="7 11" id="KW-1133">Transmembrane helix</keyword>
<evidence type="ECO:0000256" key="8">
    <source>
        <dbReference type="ARBA" id="ARBA00023136"/>
    </source>
</evidence>
<keyword evidence="8 9" id="KW-0472">Membrane</keyword>
<evidence type="ECO:0000256" key="1">
    <source>
        <dbReference type="ARBA" id="ARBA00004141"/>
    </source>
</evidence>
<dbReference type="InterPro" id="IPR004014">
    <property type="entry name" value="ATPase_P-typ_cation-transptr_N"/>
</dbReference>